<dbReference type="InterPro" id="IPR027417">
    <property type="entry name" value="P-loop_NTPase"/>
</dbReference>
<organism evidence="8 9">
    <name type="scientific">Legionella erythra</name>
    <dbReference type="NCBI Taxonomy" id="448"/>
    <lineage>
        <taxon>Bacteria</taxon>
        <taxon>Pseudomonadati</taxon>
        <taxon>Pseudomonadota</taxon>
        <taxon>Gammaproteobacteria</taxon>
        <taxon>Legionellales</taxon>
        <taxon>Legionellaceae</taxon>
        <taxon>Legionella</taxon>
    </lineage>
</organism>
<evidence type="ECO:0000313" key="8">
    <source>
        <dbReference type="EMBL" id="KTC94498.1"/>
    </source>
</evidence>
<name>A0A0W0TFZ3_LEGER</name>
<dbReference type="PANTHER" id="PTHR43499">
    <property type="entry name" value="ABC TRANSPORTER I FAMILY MEMBER 1"/>
    <property type="match status" value="1"/>
</dbReference>
<dbReference type="PROSITE" id="PS50893">
    <property type="entry name" value="ABC_TRANSPORTER_2"/>
    <property type="match status" value="1"/>
</dbReference>
<dbReference type="SUPFAM" id="SSF52540">
    <property type="entry name" value="P-loop containing nucleoside triphosphate hydrolases"/>
    <property type="match status" value="1"/>
</dbReference>
<dbReference type="PATRIC" id="fig|448.7.peg.2796"/>
<dbReference type="GO" id="GO:0016887">
    <property type="term" value="F:ATP hydrolysis activity"/>
    <property type="evidence" value="ECO:0007669"/>
    <property type="project" value="InterPro"/>
</dbReference>
<keyword evidence="5" id="KW-1278">Translocase</keyword>
<dbReference type="InterPro" id="IPR005895">
    <property type="entry name" value="ABC_transptr_haem_export_CcmA"/>
</dbReference>
<dbReference type="PANTHER" id="PTHR43499:SF1">
    <property type="entry name" value="ABC TRANSPORTER I FAMILY MEMBER 1"/>
    <property type="match status" value="1"/>
</dbReference>
<evidence type="ECO:0000259" key="7">
    <source>
        <dbReference type="PROSITE" id="PS50893"/>
    </source>
</evidence>
<keyword evidence="9" id="KW-1185">Reference proteome</keyword>
<dbReference type="EMBL" id="LNYA01000034">
    <property type="protein sequence ID" value="KTC94498.1"/>
    <property type="molecule type" value="Genomic_DNA"/>
</dbReference>
<dbReference type="Proteomes" id="UP000054773">
    <property type="component" value="Unassembled WGS sequence"/>
</dbReference>
<dbReference type="GO" id="GO:0022857">
    <property type="term" value="F:transmembrane transporter activity"/>
    <property type="evidence" value="ECO:0007669"/>
    <property type="project" value="InterPro"/>
</dbReference>
<evidence type="ECO:0000256" key="2">
    <source>
        <dbReference type="ARBA" id="ARBA00022741"/>
    </source>
</evidence>
<dbReference type="GO" id="GO:0017004">
    <property type="term" value="P:cytochrome complex assembly"/>
    <property type="evidence" value="ECO:0007669"/>
    <property type="project" value="UniProtKB-KW"/>
</dbReference>
<dbReference type="InterPro" id="IPR003593">
    <property type="entry name" value="AAA+_ATPase"/>
</dbReference>
<dbReference type="SMART" id="SM00382">
    <property type="entry name" value="AAA"/>
    <property type="match status" value="1"/>
</dbReference>
<accession>A0A0W0TFZ3</accession>
<dbReference type="Pfam" id="PF00005">
    <property type="entry name" value="ABC_tran"/>
    <property type="match status" value="1"/>
</dbReference>
<dbReference type="RefSeq" id="WP_058527744.1">
    <property type="nucleotide sequence ID" value="NZ_CAAAHY010000019.1"/>
</dbReference>
<evidence type="ECO:0000256" key="1">
    <source>
        <dbReference type="ARBA" id="ARBA00022448"/>
    </source>
</evidence>
<dbReference type="InterPro" id="IPR003439">
    <property type="entry name" value="ABC_transporter-like_ATP-bd"/>
</dbReference>
<dbReference type="Gene3D" id="3.40.50.300">
    <property type="entry name" value="P-loop containing nucleotide triphosphate hydrolases"/>
    <property type="match status" value="1"/>
</dbReference>
<evidence type="ECO:0000313" key="9">
    <source>
        <dbReference type="Proteomes" id="UP000054773"/>
    </source>
</evidence>
<keyword evidence="2" id="KW-0547">Nucleotide-binding</keyword>
<feature type="domain" description="ABC transporter" evidence="7">
    <location>
        <begin position="2"/>
        <end position="198"/>
    </location>
</feature>
<dbReference type="GO" id="GO:0005524">
    <property type="term" value="F:ATP binding"/>
    <property type="evidence" value="ECO:0007669"/>
    <property type="project" value="UniProtKB-KW"/>
</dbReference>
<evidence type="ECO:0000256" key="4">
    <source>
        <dbReference type="ARBA" id="ARBA00022840"/>
    </source>
</evidence>
<dbReference type="NCBIfam" id="NF010061">
    <property type="entry name" value="PRK13538.1"/>
    <property type="match status" value="1"/>
</dbReference>
<reference evidence="8 9" key="1">
    <citation type="submission" date="2015-11" db="EMBL/GenBank/DDBJ databases">
        <title>Genomic analysis of 38 Legionella species identifies large and diverse effector repertoires.</title>
        <authorList>
            <person name="Burstein D."/>
            <person name="Amaro F."/>
            <person name="Zusman T."/>
            <person name="Lifshitz Z."/>
            <person name="Cohen O."/>
            <person name="Gilbert J.A."/>
            <person name="Pupko T."/>
            <person name="Shuman H.A."/>
            <person name="Segal G."/>
        </authorList>
    </citation>
    <scope>NUCLEOTIDE SEQUENCE [LARGE SCALE GENOMIC DNA]</scope>
    <source>
        <strain evidence="8 9">SE-32A-C8</strain>
    </source>
</reference>
<dbReference type="STRING" id="448.Lery_2665"/>
<proteinExistence type="predicted"/>
<protein>
    <submittedName>
        <fullName evidence="8">Heme exporter protein CcmA</fullName>
    </submittedName>
</protein>
<dbReference type="OrthoDB" id="9800654at2"/>
<keyword evidence="3" id="KW-0201">Cytochrome c-type biogenesis</keyword>
<keyword evidence="6" id="KW-0472">Membrane</keyword>
<keyword evidence="1" id="KW-0813">Transport</keyword>
<evidence type="ECO:0000256" key="6">
    <source>
        <dbReference type="ARBA" id="ARBA00023136"/>
    </source>
</evidence>
<sequence length="200" mass="22373">MLEVNNLAFDYDYYPVLSGVQWVLAKGELLHLRGGNGAGKTTLLRLLAGLIEPLSGEIRFQGQPIEDNKAAYQQALCYVGHKPGLCAALTVRENCLFDPHWPRAQTPLMDLLNQYGLHHLADQLCMHLSAGQRHRVSLLRLAMTDAPLWLLDEPLVALDDNAMDLLVHLMNNHLQNGGMIVLTSHQELPSFLKKAQEYCL</sequence>
<evidence type="ECO:0000256" key="3">
    <source>
        <dbReference type="ARBA" id="ARBA00022748"/>
    </source>
</evidence>
<evidence type="ECO:0000256" key="5">
    <source>
        <dbReference type="ARBA" id="ARBA00022967"/>
    </source>
</evidence>
<dbReference type="NCBIfam" id="TIGR01189">
    <property type="entry name" value="ccmA"/>
    <property type="match status" value="1"/>
</dbReference>
<dbReference type="AlphaFoldDB" id="A0A0W0TFZ3"/>
<keyword evidence="4" id="KW-0067">ATP-binding</keyword>
<gene>
    <name evidence="8" type="primary">ccmA</name>
    <name evidence="8" type="ORF">Lery_2665</name>
</gene>
<comment type="caution">
    <text evidence="8">The sequence shown here is derived from an EMBL/GenBank/DDBJ whole genome shotgun (WGS) entry which is preliminary data.</text>
</comment>